<sequence>MTLDIPEIQVIVEYAADPNAFYWHHRVLLHKLANGIWLALTPDMDVVRHDLNNQNHIVLERNSYFPRAQAPYVYAMDPVSRAVLESKKRTARNQAIVLGDEDMIDIAQTVWLVAQPGHPSFGETIPRDVVEDNQISIVFESKGVTLRDGEEVFIQMMQASEVEEFKKGQQSEEQDSRILGVHTDKSGKRRLELDDGLLLMREDKMDDFPLGGDIRAVKKFLEAVLEGPGNLPRYHVDWQRLSGISDTSSISFAHKHLCEMLRLMISYDQVNPCNLASAEYLVRWLIQLETAVERNPRAPSFHGLELIMGGPTTAEGKAVTRKFTEHLTALLKTRASIWKQERLYQEELRHQAGPSSRADKGDGKGQGWPGSSHRGDALMAWEGQSPLISACAETVSRDRRHGDPFPLPLQAMNSVDPEPGIQLRLQLMNEAVKSVNGLAGSMMNSRKYPKRSHGSWSPTFVQQVVLKDMEERVSKFACCPLEMREEDALKELTKSANLYSQEASHLASFDVGRIKIFKRRLRPMDASALCPPNVREMLKHQAQFIEKTDEEIQLGEVTGPVEPYWDPVLKKDREKRKELYIALWNSGLLCFRRRRKSTIGFFTVHKKDGMQRLILDCRIANTCHKRPPTTRLATPASFRGIDMTEDTFSSRGFGGIMGDAAGNEGDVGDCFYNFAIPGLASYVATRDAFTTWELERRGGCTWQPGLCLDVAASQEKFCGRAWVWPSVRSEMRLVMGLIFLGQLDWASEFCNTVYIGDSSTYGYSLMRTSEGSPTIPALGPGKRPRQHGSALKAREQRKKKREKAVTPLEQCFKPQDQLRLKGVSPQTLKRYFEAVRVFKTWAKASRRSLSSAEALDTAISIFLLELYNDGAHIWEGTYTVYGYQFLYNRGSDKDYLPASKKALKAWRKRQPALTRLPVPEEVVFALGTQLLRQGRLEKLLAQRNGPLLAKLERVQDTQRPGGSGLAIDKEALSFDDEVVCLLLKAGVDKDAAREDWEAVERSKRRKKHGRGEREGLEYMVAVGGIWFRRDGWMPKTPGREYWLAEVGEWDLV</sequence>
<proteinExistence type="predicted"/>
<gene>
    <name evidence="2" type="ORF">SCF082_LOCUS9278</name>
</gene>
<name>A0ABP0IY30_9DINO</name>
<feature type="region of interest" description="Disordered" evidence="1">
    <location>
        <begin position="774"/>
        <end position="801"/>
    </location>
</feature>
<keyword evidence="3" id="KW-1185">Reference proteome</keyword>
<evidence type="ECO:0000313" key="3">
    <source>
        <dbReference type="Proteomes" id="UP001642464"/>
    </source>
</evidence>
<protein>
    <submittedName>
        <fullName evidence="2">Uncharacterized protein</fullName>
    </submittedName>
</protein>
<comment type="caution">
    <text evidence="2">The sequence shown here is derived from an EMBL/GenBank/DDBJ whole genome shotgun (WGS) entry which is preliminary data.</text>
</comment>
<accession>A0ABP0IY30</accession>
<feature type="region of interest" description="Disordered" evidence="1">
    <location>
        <begin position="348"/>
        <end position="376"/>
    </location>
</feature>
<organism evidence="2 3">
    <name type="scientific">Durusdinium trenchii</name>
    <dbReference type="NCBI Taxonomy" id="1381693"/>
    <lineage>
        <taxon>Eukaryota</taxon>
        <taxon>Sar</taxon>
        <taxon>Alveolata</taxon>
        <taxon>Dinophyceae</taxon>
        <taxon>Suessiales</taxon>
        <taxon>Symbiodiniaceae</taxon>
        <taxon>Durusdinium</taxon>
    </lineage>
</organism>
<dbReference type="Proteomes" id="UP001642464">
    <property type="component" value="Unassembled WGS sequence"/>
</dbReference>
<dbReference type="EMBL" id="CAXAMM010005358">
    <property type="protein sequence ID" value="CAK9007004.1"/>
    <property type="molecule type" value="Genomic_DNA"/>
</dbReference>
<evidence type="ECO:0000256" key="1">
    <source>
        <dbReference type="SAM" id="MobiDB-lite"/>
    </source>
</evidence>
<evidence type="ECO:0000313" key="2">
    <source>
        <dbReference type="EMBL" id="CAK9007004.1"/>
    </source>
</evidence>
<reference evidence="2 3" key="1">
    <citation type="submission" date="2024-02" db="EMBL/GenBank/DDBJ databases">
        <authorList>
            <person name="Chen Y."/>
            <person name="Shah S."/>
            <person name="Dougan E. K."/>
            <person name="Thang M."/>
            <person name="Chan C."/>
        </authorList>
    </citation>
    <scope>NUCLEOTIDE SEQUENCE [LARGE SCALE GENOMIC DNA]</scope>
</reference>